<dbReference type="EMBL" id="QVOD01000047">
    <property type="protein sequence ID" value="RFT63469.1"/>
    <property type="molecule type" value="Genomic_DNA"/>
</dbReference>
<proteinExistence type="predicted"/>
<evidence type="ECO:0000313" key="3">
    <source>
        <dbReference type="EMBL" id="RFT63469.1"/>
    </source>
</evidence>
<evidence type="ECO:0000313" key="4">
    <source>
        <dbReference type="Proteomes" id="UP000029389"/>
    </source>
</evidence>
<accession>A0A090YU73</accession>
<protein>
    <submittedName>
        <fullName evidence="2">Helix-turn-helix family protein</fullName>
    </submittedName>
    <submittedName>
        <fullName evidence="3">XRE family transcriptional regulator</fullName>
    </submittedName>
</protein>
<dbReference type="Gene3D" id="1.10.260.40">
    <property type="entry name" value="lambda repressor-like DNA-binding domains"/>
    <property type="match status" value="1"/>
</dbReference>
<dbReference type="InterPro" id="IPR001387">
    <property type="entry name" value="Cro/C1-type_HTH"/>
</dbReference>
<dbReference type="Proteomes" id="UP000029389">
    <property type="component" value="Unassembled WGS sequence"/>
</dbReference>
<gene>
    <name evidence="3" type="ORF">D0U04_25105</name>
    <name evidence="2" type="ORF">DJ93_331</name>
</gene>
<dbReference type="Pfam" id="PF13443">
    <property type="entry name" value="HTH_26"/>
    <property type="match status" value="1"/>
</dbReference>
<dbReference type="AlphaFoldDB" id="A0A090YU73"/>
<keyword evidence="5" id="KW-1185">Reference proteome</keyword>
<feature type="domain" description="HTH cro/C1-type" evidence="1">
    <location>
        <begin position="10"/>
        <end position="60"/>
    </location>
</feature>
<dbReference type="InterPro" id="IPR010982">
    <property type="entry name" value="Lambda_DNA-bd_dom_sf"/>
</dbReference>
<dbReference type="GO" id="GO:0003677">
    <property type="term" value="F:DNA binding"/>
    <property type="evidence" value="ECO:0007669"/>
    <property type="project" value="InterPro"/>
</dbReference>
<sequence length="78" mass="8615">MIFTLGQTLNELGITKNKLAVEAKIRHNTISDLVNGDASSIRMDTLQSIIDTLNVFATENGIDKVYGIKDVVKHEKDV</sequence>
<dbReference type="PATRIC" id="fig|1405.8.peg.505"/>
<evidence type="ECO:0000313" key="2">
    <source>
        <dbReference type="EMBL" id="KFN01807.1"/>
    </source>
</evidence>
<dbReference type="RefSeq" id="WP_042979014.1">
    <property type="nucleotide sequence ID" value="NZ_JMQC01000008.1"/>
</dbReference>
<reference evidence="2 4" key="1">
    <citation type="submission" date="2014-04" db="EMBL/GenBank/DDBJ databases">
        <authorList>
            <person name="Bishop-Lilly K.A."/>
            <person name="Broomall S.M."/>
            <person name="Chain P.S."/>
            <person name="Chertkov O."/>
            <person name="Coyne S.R."/>
            <person name="Daligault H.E."/>
            <person name="Davenport K.W."/>
            <person name="Erkkila T."/>
            <person name="Frey K.G."/>
            <person name="Gibbons H.S."/>
            <person name="Gu W."/>
            <person name="Jaissle J."/>
            <person name="Johnson S.L."/>
            <person name="Koroleva G.I."/>
            <person name="Ladner J.T."/>
            <person name="Lo C.-C."/>
            <person name="Minogue T.D."/>
            <person name="Munk C."/>
            <person name="Palacios G.F."/>
            <person name="Redden C.L."/>
            <person name="Rosenzweig C.N."/>
            <person name="Scholz M.B."/>
            <person name="Teshima H."/>
            <person name="Xu Y."/>
        </authorList>
    </citation>
    <scope>NUCLEOTIDE SEQUENCE [LARGE SCALE GENOMIC DNA]</scope>
    <source>
        <strain evidence="2 4">BHP</strain>
    </source>
</reference>
<comment type="caution">
    <text evidence="2">The sequence shown here is derived from an EMBL/GenBank/DDBJ whole genome shotgun (WGS) entry which is preliminary data.</text>
</comment>
<dbReference type="SUPFAM" id="SSF47413">
    <property type="entry name" value="lambda repressor-like DNA-binding domains"/>
    <property type="match status" value="1"/>
</dbReference>
<evidence type="ECO:0000259" key="1">
    <source>
        <dbReference type="PROSITE" id="PS50943"/>
    </source>
</evidence>
<organism evidence="2 4">
    <name type="scientific">Bacillus clarus</name>
    <dbReference type="NCBI Taxonomy" id="2338372"/>
    <lineage>
        <taxon>Bacteria</taxon>
        <taxon>Bacillati</taxon>
        <taxon>Bacillota</taxon>
        <taxon>Bacilli</taxon>
        <taxon>Bacillales</taxon>
        <taxon>Bacillaceae</taxon>
        <taxon>Bacillus</taxon>
        <taxon>Bacillus cereus group</taxon>
    </lineage>
</organism>
<dbReference type="PROSITE" id="PS50943">
    <property type="entry name" value="HTH_CROC1"/>
    <property type="match status" value="1"/>
</dbReference>
<name>A0A090YU73_9BACI</name>
<reference evidence="3 5" key="2">
    <citation type="submission" date="2018-08" db="EMBL/GenBank/DDBJ databases">
        <title>Bacillus clarus sp. nov. strain PS00077A.</title>
        <authorList>
            <person name="Mendez Acevedo M."/>
            <person name="Carroll L."/>
            <person name="Mukherjee M."/>
            <person name="Wiedmann M."/>
            <person name="Kovac J."/>
        </authorList>
    </citation>
    <scope>NUCLEOTIDE SEQUENCE [LARGE SCALE GENOMIC DNA]</scope>
    <source>
        <strain evidence="3 5">PS00077A</strain>
    </source>
</reference>
<evidence type="ECO:0000313" key="5">
    <source>
        <dbReference type="Proteomes" id="UP000264294"/>
    </source>
</evidence>
<dbReference type="Proteomes" id="UP000264294">
    <property type="component" value="Unassembled WGS sequence"/>
</dbReference>
<dbReference type="CDD" id="cd00093">
    <property type="entry name" value="HTH_XRE"/>
    <property type="match status" value="1"/>
</dbReference>
<dbReference type="SMART" id="SM00530">
    <property type="entry name" value="HTH_XRE"/>
    <property type="match status" value="1"/>
</dbReference>
<dbReference type="EMBL" id="JMQC01000008">
    <property type="protein sequence ID" value="KFN01807.1"/>
    <property type="molecule type" value="Genomic_DNA"/>
</dbReference>